<sequence>MIFCRSSPSLPCPAVFRSFNLLLRWFRRSSLECCRSTPEFRRSFTGAPPAKTAGINGDNGWALAAVLLPPLKVGINGGSLPPLKVDFITVVKDTFSDGFFNGGINSGFRYRR</sequence>
<dbReference type="EMBL" id="CM045767">
    <property type="protein sequence ID" value="KAI7996819.1"/>
    <property type="molecule type" value="Genomic_DNA"/>
</dbReference>
<organism evidence="1 2">
    <name type="scientific">Camellia lanceoleosa</name>
    <dbReference type="NCBI Taxonomy" id="1840588"/>
    <lineage>
        <taxon>Eukaryota</taxon>
        <taxon>Viridiplantae</taxon>
        <taxon>Streptophyta</taxon>
        <taxon>Embryophyta</taxon>
        <taxon>Tracheophyta</taxon>
        <taxon>Spermatophyta</taxon>
        <taxon>Magnoliopsida</taxon>
        <taxon>eudicotyledons</taxon>
        <taxon>Gunneridae</taxon>
        <taxon>Pentapetalae</taxon>
        <taxon>asterids</taxon>
        <taxon>Ericales</taxon>
        <taxon>Theaceae</taxon>
        <taxon>Camellia</taxon>
    </lineage>
</organism>
<evidence type="ECO:0000313" key="2">
    <source>
        <dbReference type="Proteomes" id="UP001060215"/>
    </source>
</evidence>
<keyword evidence="2" id="KW-1185">Reference proteome</keyword>
<reference evidence="1 2" key="1">
    <citation type="journal article" date="2022" name="Plant J.">
        <title>Chromosome-level genome of Camellia lanceoleosa provides a valuable resource for understanding genome evolution and self-incompatibility.</title>
        <authorList>
            <person name="Gong W."/>
            <person name="Xiao S."/>
            <person name="Wang L."/>
            <person name="Liao Z."/>
            <person name="Chang Y."/>
            <person name="Mo W."/>
            <person name="Hu G."/>
            <person name="Li W."/>
            <person name="Zhao G."/>
            <person name="Zhu H."/>
            <person name="Hu X."/>
            <person name="Ji K."/>
            <person name="Xiang X."/>
            <person name="Song Q."/>
            <person name="Yuan D."/>
            <person name="Jin S."/>
            <person name="Zhang L."/>
        </authorList>
    </citation>
    <scope>NUCLEOTIDE SEQUENCE [LARGE SCALE GENOMIC DNA]</scope>
    <source>
        <strain evidence="1">SQ_2022a</strain>
    </source>
</reference>
<protein>
    <submittedName>
        <fullName evidence="1">Uncharacterized protein</fullName>
    </submittedName>
</protein>
<evidence type="ECO:0000313" key="1">
    <source>
        <dbReference type="EMBL" id="KAI7996819.1"/>
    </source>
</evidence>
<accession>A0ACC0G771</accession>
<gene>
    <name evidence="1" type="ORF">LOK49_LG10G00792</name>
</gene>
<dbReference type="Proteomes" id="UP001060215">
    <property type="component" value="Chromosome 10"/>
</dbReference>
<comment type="caution">
    <text evidence="1">The sequence shown here is derived from an EMBL/GenBank/DDBJ whole genome shotgun (WGS) entry which is preliminary data.</text>
</comment>
<proteinExistence type="predicted"/>
<name>A0ACC0G771_9ERIC</name>